<feature type="domain" description="FAD-binding" evidence="4">
    <location>
        <begin position="38"/>
        <end position="392"/>
    </location>
</feature>
<gene>
    <name evidence="5" type="ORF">ACFQRG_10450</name>
</gene>
<evidence type="ECO:0000313" key="5">
    <source>
        <dbReference type="EMBL" id="MFC7393377.1"/>
    </source>
</evidence>
<dbReference type="Gene3D" id="3.30.9.10">
    <property type="entry name" value="D-Amino Acid Oxidase, subunit A, domain 2"/>
    <property type="match status" value="1"/>
</dbReference>
<dbReference type="InterPro" id="IPR050641">
    <property type="entry name" value="RIFMO-like"/>
</dbReference>
<reference evidence="6" key="1">
    <citation type="journal article" date="2019" name="Int. J. Syst. Evol. Microbiol.">
        <title>The Global Catalogue of Microorganisms (GCM) 10K type strain sequencing project: providing services to taxonomists for standard genome sequencing and annotation.</title>
        <authorList>
            <consortium name="The Broad Institute Genomics Platform"/>
            <consortium name="The Broad Institute Genome Sequencing Center for Infectious Disease"/>
            <person name="Wu L."/>
            <person name="Ma J."/>
        </authorList>
    </citation>
    <scope>NUCLEOTIDE SEQUENCE [LARGE SCALE GENOMIC DNA]</scope>
    <source>
        <strain evidence="6">CGMCC 1.16305</strain>
    </source>
</reference>
<proteinExistence type="predicted"/>
<keyword evidence="5" id="KW-0560">Oxidoreductase</keyword>
<dbReference type="SUPFAM" id="SSF51905">
    <property type="entry name" value="FAD/NAD(P)-binding domain"/>
    <property type="match status" value="1"/>
</dbReference>
<sequence>MKKSGMKVLNFYQLKFERKVNIMNKKVDYFQPYDETIPILIIGGSLVGLSLSLLLAKQGVSSMVVERHPDTAIHPRVAGLTSRTMEIFRVLGVEKDIRNVEPQFSKESKVFQAESLVGQLFNQTIEEMSAFFTDESPVKGSCIAQDILEPILRKHAEQNGVDLRYNTEMISFEQDQDGVSAIIRNKSDSTSRQIKADFMIAADGSKSGVRKQLDIEQHGAGTIMHNMSMVFEADIAELFAKRNAVMGFVRNEKVMGALVSYPGTSVRPDLYRLDIWYDPKKESVADYPESRCIPLIRAAVGISDLQVNLKTVLSWEMAARVSDCFQQGRIFLVGDSVRVQPPSGALGGNTGIAEAQNLAWKLAAVLRGDTGLDLLKTYESERLPIADLTVEQTTLLSQQRATEDIDQITVNTLMINMGYRYLKGAFVTEDKQDTTQIKLPNQWKGLPGTRAPYVDFDKNGKQISTLDLFGTLFVFLVSPKGMEWIPAIKEVEKRFNLSLPIYQIGSDLTDIDGRFCNSYGVDTTGAVLVRPDGIVAWRSSGMADDPMQVLERAVSSILLR</sequence>
<dbReference type="Pfam" id="PF21274">
    <property type="entry name" value="Rng_hyd_C"/>
    <property type="match status" value="1"/>
</dbReference>
<dbReference type="Pfam" id="PF01494">
    <property type="entry name" value="FAD_binding_3"/>
    <property type="match status" value="1"/>
</dbReference>
<organism evidence="5 6">
    <name type="scientific">Scopulibacillus cellulosilyticus</name>
    <dbReference type="NCBI Taxonomy" id="2665665"/>
    <lineage>
        <taxon>Bacteria</taxon>
        <taxon>Bacillati</taxon>
        <taxon>Bacillota</taxon>
        <taxon>Bacilli</taxon>
        <taxon>Bacillales</taxon>
        <taxon>Sporolactobacillaceae</taxon>
        <taxon>Scopulibacillus</taxon>
    </lineage>
</organism>
<name>A0ABW2PVF5_9BACL</name>
<dbReference type="InterPro" id="IPR036188">
    <property type="entry name" value="FAD/NAD-bd_sf"/>
</dbReference>
<dbReference type="EMBL" id="JBHTCO010000012">
    <property type="protein sequence ID" value="MFC7393377.1"/>
    <property type="molecule type" value="Genomic_DNA"/>
</dbReference>
<dbReference type="Proteomes" id="UP001596505">
    <property type="component" value="Unassembled WGS sequence"/>
</dbReference>
<dbReference type="GO" id="GO:0004497">
    <property type="term" value="F:monooxygenase activity"/>
    <property type="evidence" value="ECO:0007669"/>
    <property type="project" value="UniProtKB-KW"/>
</dbReference>
<evidence type="ECO:0000256" key="3">
    <source>
        <dbReference type="ARBA" id="ARBA00022827"/>
    </source>
</evidence>
<accession>A0ABW2PVF5</accession>
<dbReference type="PANTHER" id="PTHR43004:SF19">
    <property type="entry name" value="BINDING MONOOXYGENASE, PUTATIVE (JCVI)-RELATED"/>
    <property type="match status" value="1"/>
</dbReference>
<dbReference type="RefSeq" id="WP_380965860.1">
    <property type="nucleotide sequence ID" value="NZ_JBHTCO010000012.1"/>
</dbReference>
<keyword evidence="6" id="KW-1185">Reference proteome</keyword>
<evidence type="ECO:0000313" key="6">
    <source>
        <dbReference type="Proteomes" id="UP001596505"/>
    </source>
</evidence>
<comment type="caution">
    <text evidence="5">The sequence shown here is derived from an EMBL/GenBank/DDBJ whole genome shotgun (WGS) entry which is preliminary data.</text>
</comment>
<dbReference type="PANTHER" id="PTHR43004">
    <property type="entry name" value="TRK SYSTEM POTASSIUM UPTAKE PROTEIN"/>
    <property type="match status" value="1"/>
</dbReference>
<comment type="cofactor">
    <cofactor evidence="1">
        <name>FAD</name>
        <dbReference type="ChEBI" id="CHEBI:57692"/>
    </cofactor>
</comment>
<keyword evidence="5" id="KW-0503">Monooxygenase</keyword>
<evidence type="ECO:0000256" key="2">
    <source>
        <dbReference type="ARBA" id="ARBA00022630"/>
    </source>
</evidence>
<keyword evidence="3" id="KW-0274">FAD</keyword>
<dbReference type="PRINTS" id="PR00420">
    <property type="entry name" value="RNGMNOXGNASE"/>
</dbReference>
<dbReference type="Gene3D" id="3.40.30.120">
    <property type="match status" value="1"/>
</dbReference>
<dbReference type="Gene3D" id="3.50.50.60">
    <property type="entry name" value="FAD/NAD(P)-binding domain"/>
    <property type="match status" value="1"/>
</dbReference>
<protein>
    <submittedName>
        <fullName evidence="5">FAD-dependent monooxygenase</fullName>
    </submittedName>
</protein>
<evidence type="ECO:0000256" key="1">
    <source>
        <dbReference type="ARBA" id="ARBA00001974"/>
    </source>
</evidence>
<dbReference type="InterPro" id="IPR002938">
    <property type="entry name" value="FAD-bd"/>
</dbReference>
<keyword evidence="2" id="KW-0285">Flavoprotein</keyword>
<evidence type="ECO:0000259" key="4">
    <source>
        <dbReference type="Pfam" id="PF01494"/>
    </source>
</evidence>